<dbReference type="Proteomes" id="UP000217335">
    <property type="component" value="Segment"/>
</dbReference>
<organism evidence="1">
    <name type="scientific">Tomato associated geminivirus 1</name>
    <dbReference type="NCBI Taxonomy" id="2027645"/>
    <lineage>
        <taxon>Viruses</taxon>
        <taxon>Monodnaviria</taxon>
        <taxon>Shotokuvirae</taxon>
        <taxon>Cressdnaviricota</taxon>
        <taxon>Repensiviricetes</taxon>
        <taxon>Geplafuvirales</taxon>
        <taxon>Geminiviridae</taxon>
        <taxon>Topilevirus</taxon>
        <taxon>Topilevirus lycopersici</taxon>
    </lineage>
</organism>
<keyword evidence="2" id="KW-1185">Reference proteome</keyword>
<dbReference type="RefSeq" id="YP_009417305.1">
    <property type="nucleotide sequence ID" value="NC_035676.1"/>
</dbReference>
<evidence type="ECO:0000313" key="1">
    <source>
        <dbReference type="EMBL" id="ASU08500.1"/>
    </source>
</evidence>
<reference evidence="1" key="1">
    <citation type="journal article" date="2017" name="Virus Res.">
        <title>A novel geminivirus found infecting tomato and cleome in Brazil.</title>
        <authorList>
            <person name="Fontenele R.S."/>
            <person name="Lamas N.S."/>
            <person name="Lacorte C."/>
            <person name="Lacerda A.L.M."/>
            <person name="Varsani A."/>
            <person name="Ribeiro S.G."/>
        </authorList>
    </citation>
    <scope>NUCLEOTIDE SEQUENCE</scope>
    <source>
        <strain evidence="1">Tomato_BR</strain>
    </source>
</reference>
<sequence>MDIPLYEVNDYPGVYNQFLQTCANRLISWQLSKVQLELDVKGISIDRKEQLLKLQ</sequence>
<dbReference type="KEGG" id="vg:33905893"/>
<accession>A0A223LU27</accession>
<protein>
    <submittedName>
        <fullName evidence="1">Uncharacterized protein</fullName>
    </submittedName>
</protein>
<proteinExistence type="predicted"/>
<dbReference type="GeneID" id="33905893"/>
<evidence type="ECO:0000313" key="2">
    <source>
        <dbReference type="Proteomes" id="UP000217335"/>
    </source>
</evidence>
<dbReference type="OrthoDB" id="41239at10239"/>
<name>A0A223LU27_9GEMI</name>
<dbReference type="EMBL" id="MF072688">
    <property type="protein sequence ID" value="ASU08500.1"/>
    <property type="molecule type" value="Genomic_DNA"/>
</dbReference>